<accession>A0A6B0R182</accession>
<organism evidence="2 3">
    <name type="scientific">Bos mutus</name>
    <name type="common">wild yak</name>
    <dbReference type="NCBI Taxonomy" id="72004"/>
    <lineage>
        <taxon>Eukaryota</taxon>
        <taxon>Metazoa</taxon>
        <taxon>Chordata</taxon>
        <taxon>Craniata</taxon>
        <taxon>Vertebrata</taxon>
        <taxon>Euteleostomi</taxon>
        <taxon>Mammalia</taxon>
        <taxon>Eutheria</taxon>
        <taxon>Laurasiatheria</taxon>
        <taxon>Artiodactyla</taxon>
        <taxon>Ruminantia</taxon>
        <taxon>Pecora</taxon>
        <taxon>Bovidae</taxon>
        <taxon>Bovinae</taxon>
        <taxon>Bos</taxon>
    </lineage>
</organism>
<evidence type="ECO:0000313" key="2">
    <source>
        <dbReference type="EMBL" id="MXQ82737.1"/>
    </source>
</evidence>
<dbReference type="AlphaFoldDB" id="A0A6B0R182"/>
<keyword evidence="3" id="KW-1185">Reference proteome</keyword>
<reference evidence="2" key="1">
    <citation type="submission" date="2019-10" db="EMBL/GenBank/DDBJ databases">
        <title>The sequence and de novo assembly of the wild yak genome.</title>
        <authorList>
            <person name="Liu Y."/>
        </authorList>
    </citation>
    <scope>NUCLEOTIDE SEQUENCE [LARGE SCALE GENOMIC DNA]</scope>
    <source>
        <strain evidence="2">WY2019</strain>
    </source>
</reference>
<dbReference type="EMBL" id="VBQZ03000014">
    <property type="protein sequence ID" value="MXQ82737.1"/>
    <property type="molecule type" value="Genomic_DNA"/>
</dbReference>
<sequence length="336" mass="36965">MKSMFMSMFIYVKVDGRPNVQFKDIFCEGIFTFPLPLPSLRGGQTKYSFIGILMDQRQTIELKDKVSITENLPCEPGSTLDGRPGGSERFPMLTLVPHDVSLHRRESAPAGGGEVFSHIHIQKVCPLRKVHKLGWRGPWDSLVGGEGKGAADSRARFTQELTSPATWGQEDRESQADGPGVDLGSYQPGSWAHELSRVWAPNRTPCDEMPSPPMGAPSYQPSVVGGTWGQLSLSHRQKHPGHVCQARKCSGKGEAPEATRAGGGTQGRPLPVTQPLSCWLQHMSPEKTDSAQAYLLWRRDSQQHEVAEEEGHELLPQPRASARVHRAGQTACQQHP</sequence>
<evidence type="ECO:0000256" key="1">
    <source>
        <dbReference type="SAM" id="MobiDB-lite"/>
    </source>
</evidence>
<dbReference type="Proteomes" id="UP000322234">
    <property type="component" value="Unassembled WGS sequence"/>
</dbReference>
<protein>
    <submittedName>
        <fullName evidence="2">Uncharacterized protein</fullName>
    </submittedName>
</protein>
<comment type="caution">
    <text evidence="2">The sequence shown here is derived from an EMBL/GenBank/DDBJ whole genome shotgun (WGS) entry which is preliminary data.</text>
</comment>
<feature type="region of interest" description="Disordered" evidence="1">
    <location>
        <begin position="302"/>
        <end position="336"/>
    </location>
</feature>
<name>A0A6B0R182_9CETA</name>
<gene>
    <name evidence="2" type="ORF">E5288_WYG022582</name>
</gene>
<evidence type="ECO:0000313" key="3">
    <source>
        <dbReference type="Proteomes" id="UP000322234"/>
    </source>
</evidence>
<proteinExistence type="predicted"/>
<feature type="region of interest" description="Disordered" evidence="1">
    <location>
        <begin position="162"/>
        <end position="187"/>
    </location>
</feature>
<feature type="region of interest" description="Disordered" evidence="1">
    <location>
        <begin position="246"/>
        <end position="270"/>
    </location>
</feature>